<dbReference type="InterPro" id="IPR003660">
    <property type="entry name" value="HAMP_dom"/>
</dbReference>
<gene>
    <name evidence="6" type="ORF">RM552_01680</name>
</gene>
<dbReference type="InterPro" id="IPR050469">
    <property type="entry name" value="Diguanylate_Cyclase"/>
</dbReference>
<proteinExistence type="predicted"/>
<keyword evidence="6" id="KW-0548">Nucleotidyltransferase</keyword>
<feature type="domain" description="GGDEF" evidence="5">
    <location>
        <begin position="397"/>
        <end position="536"/>
    </location>
</feature>
<dbReference type="PROSITE" id="PS50887">
    <property type="entry name" value="GGDEF"/>
    <property type="match status" value="1"/>
</dbReference>
<accession>A0ABU2ZLP8</accession>
<dbReference type="SUPFAM" id="SSF55073">
    <property type="entry name" value="Nucleotide cyclase"/>
    <property type="match status" value="1"/>
</dbReference>
<dbReference type="InterPro" id="IPR043128">
    <property type="entry name" value="Rev_trsase/Diguanyl_cyclase"/>
</dbReference>
<dbReference type="InterPro" id="IPR000160">
    <property type="entry name" value="GGDEF_dom"/>
</dbReference>
<dbReference type="Gene3D" id="6.10.340.10">
    <property type="match status" value="1"/>
</dbReference>
<comment type="caution">
    <text evidence="6">The sequence shown here is derived from an EMBL/GenBank/DDBJ whole genome shotgun (WGS) entry which is preliminary data.</text>
</comment>
<keyword evidence="6" id="KW-0808">Transferase</keyword>
<keyword evidence="3" id="KW-0812">Transmembrane</keyword>
<evidence type="ECO:0000256" key="3">
    <source>
        <dbReference type="SAM" id="Phobius"/>
    </source>
</evidence>
<dbReference type="CDD" id="cd01949">
    <property type="entry name" value="GGDEF"/>
    <property type="match status" value="1"/>
</dbReference>
<organism evidence="6 7">
    <name type="scientific">Glaciecola petra</name>
    <dbReference type="NCBI Taxonomy" id="3075602"/>
    <lineage>
        <taxon>Bacteria</taxon>
        <taxon>Pseudomonadati</taxon>
        <taxon>Pseudomonadota</taxon>
        <taxon>Gammaproteobacteria</taxon>
        <taxon>Alteromonadales</taxon>
        <taxon>Alteromonadaceae</taxon>
        <taxon>Glaciecola</taxon>
    </lineage>
</organism>
<feature type="transmembrane region" description="Helical" evidence="3">
    <location>
        <begin position="12"/>
        <end position="32"/>
    </location>
</feature>
<dbReference type="EMBL" id="JAVRHX010000001">
    <property type="protein sequence ID" value="MDT0593551.1"/>
    <property type="molecule type" value="Genomic_DNA"/>
</dbReference>
<dbReference type="PANTHER" id="PTHR45138:SF9">
    <property type="entry name" value="DIGUANYLATE CYCLASE DGCM-RELATED"/>
    <property type="match status" value="1"/>
</dbReference>
<protein>
    <recommendedName>
        <fullName evidence="1">diguanylate cyclase</fullName>
        <ecNumber evidence="1">2.7.7.65</ecNumber>
    </recommendedName>
</protein>
<dbReference type="SMART" id="SM00267">
    <property type="entry name" value="GGDEF"/>
    <property type="match status" value="1"/>
</dbReference>
<evidence type="ECO:0000256" key="2">
    <source>
        <dbReference type="ARBA" id="ARBA00034247"/>
    </source>
</evidence>
<dbReference type="Pfam" id="PF00990">
    <property type="entry name" value="GGDEF"/>
    <property type="match status" value="1"/>
</dbReference>
<evidence type="ECO:0000259" key="5">
    <source>
        <dbReference type="PROSITE" id="PS50887"/>
    </source>
</evidence>
<dbReference type="Proteomes" id="UP001253545">
    <property type="component" value="Unassembled WGS sequence"/>
</dbReference>
<name>A0ABU2ZLP8_9ALTE</name>
<keyword evidence="3" id="KW-0472">Membrane</keyword>
<dbReference type="InterPro" id="IPR029787">
    <property type="entry name" value="Nucleotide_cyclase"/>
</dbReference>
<reference evidence="6 7" key="1">
    <citation type="submission" date="2023-09" db="EMBL/GenBank/DDBJ databases">
        <authorList>
            <person name="Rey-Velasco X."/>
        </authorList>
    </citation>
    <scope>NUCLEOTIDE SEQUENCE [LARGE SCALE GENOMIC DNA]</scope>
    <source>
        <strain evidence="6 7">P117</strain>
    </source>
</reference>
<feature type="transmembrane region" description="Helical" evidence="3">
    <location>
        <begin position="286"/>
        <end position="309"/>
    </location>
</feature>
<keyword evidence="7" id="KW-1185">Reference proteome</keyword>
<evidence type="ECO:0000313" key="7">
    <source>
        <dbReference type="Proteomes" id="UP001253545"/>
    </source>
</evidence>
<dbReference type="Gene3D" id="3.30.70.270">
    <property type="match status" value="1"/>
</dbReference>
<evidence type="ECO:0000256" key="1">
    <source>
        <dbReference type="ARBA" id="ARBA00012528"/>
    </source>
</evidence>
<feature type="domain" description="HAMP" evidence="4">
    <location>
        <begin position="310"/>
        <end position="361"/>
    </location>
</feature>
<dbReference type="GO" id="GO:0052621">
    <property type="term" value="F:diguanylate cyclase activity"/>
    <property type="evidence" value="ECO:0007669"/>
    <property type="project" value="UniProtKB-EC"/>
</dbReference>
<keyword evidence="3" id="KW-1133">Transmembrane helix</keyword>
<evidence type="ECO:0000259" key="4">
    <source>
        <dbReference type="PROSITE" id="PS50885"/>
    </source>
</evidence>
<dbReference type="EC" id="2.7.7.65" evidence="1"/>
<dbReference type="PROSITE" id="PS50885">
    <property type="entry name" value="HAMP"/>
    <property type="match status" value="1"/>
</dbReference>
<dbReference type="PANTHER" id="PTHR45138">
    <property type="entry name" value="REGULATORY COMPONENTS OF SENSORY TRANSDUCTION SYSTEM"/>
    <property type="match status" value="1"/>
</dbReference>
<dbReference type="NCBIfam" id="TIGR00254">
    <property type="entry name" value="GGDEF"/>
    <property type="match status" value="1"/>
</dbReference>
<sequence>MISGKKQTIRLFTYAQLIILILFTIVTIFAVYRLSNLGYTLENLANESMPNIAKAASFTNRIQSLSTLTSILTGSTSNPARQLAKQKVDKSIQLVNQSLLGTSDANSYLTRQLATLTQEINELDTLVEQRILQEHMLLKSREKFTYEFSKLFQSINTNIADNKLENKLLDILLLAMQIDQQTRMHALRQIESELAKKLKNAIDGVASSQINTKASLTDIQTHLIGNDGLVTQKIQFLKIVGRTRGRDSFVRNLIANVSSNLDYQNQLTNQSTLQAANKANDSATEYANITVIVGLFSFLLTLGIIYFLYKKIVSRLISLAQQVEMASEHNSTEIHINGNDEISQLAERFSLYLARMKEQESALLNMTLTDPLTAIPNRRAFEAQLKETMAIARRNEWWVSLFLVDIDFFKDYNDHYGHSEGDACLRLVANEIHKIMARNTDFCARFGGEEFVCILPNTNPNGAKLKAEAVRKAIMSLSIPHAKSAIGDTLTVSIGSGSFLFTQHDNWMSDIIFEQTDKALYKAKRNGRNQCDFFAIDE</sequence>
<dbReference type="RefSeq" id="WP_311367060.1">
    <property type="nucleotide sequence ID" value="NZ_JAVRHX010000001.1"/>
</dbReference>
<comment type="catalytic activity">
    <reaction evidence="2">
        <text>2 GTP = 3',3'-c-di-GMP + 2 diphosphate</text>
        <dbReference type="Rhea" id="RHEA:24898"/>
        <dbReference type="ChEBI" id="CHEBI:33019"/>
        <dbReference type="ChEBI" id="CHEBI:37565"/>
        <dbReference type="ChEBI" id="CHEBI:58805"/>
        <dbReference type="EC" id="2.7.7.65"/>
    </reaction>
</comment>
<evidence type="ECO:0000313" key="6">
    <source>
        <dbReference type="EMBL" id="MDT0593551.1"/>
    </source>
</evidence>